<dbReference type="AlphaFoldDB" id="A0A2A7BNE4"/>
<keyword evidence="1" id="KW-0175">Coiled coil</keyword>
<evidence type="ECO:0000313" key="3">
    <source>
        <dbReference type="Proteomes" id="UP000220111"/>
    </source>
</evidence>
<organism evidence="2 3">
    <name type="scientific">Bacillus wiedmannii</name>
    <dbReference type="NCBI Taxonomy" id="1890302"/>
    <lineage>
        <taxon>Bacteria</taxon>
        <taxon>Bacillati</taxon>
        <taxon>Bacillota</taxon>
        <taxon>Bacilli</taxon>
        <taxon>Bacillales</taxon>
        <taxon>Bacillaceae</taxon>
        <taxon>Bacillus</taxon>
        <taxon>Bacillus cereus group</taxon>
    </lineage>
</organism>
<comment type="caution">
    <text evidence="2">The sequence shown here is derived from an EMBL/GenBank/DDBJ whole genome shotgun (WGS) entry which is preliminary data.</text>
</comment>
<sequence>MVKTKRGKPQQWSDEDLKQIALEVKYKQPSRKLTSLLLEKETGIGRNTWSRRMKEFINHLNSPIHIPKLDESGIITIPSVEELFFKYGTNTIELKNEITKLLNIISDLYTDVKKLATLEESVPKLQLEIQQLKQQLSKVTVQRTHYETLYNQIVAESYFPHLYGQSEKLRQANVKAAIITLPNQASQVLELNNPNKVFQNESAISNTIDVNDKKIEKLNELFNLDLEDS</sequence>
<proteinExistence type="predicted"/>
<feature type="coiled-coil region" evidence="1">
    <location>
        <begin position="115"/>
        <end position="142"/>
    </location>
</feature>
<dbReference type="RefSeq" id="WP_097815788.1">
    <property type="nucleotide sequence ID" value="NZ_NVPQ01000067.1"/>
</dbReference>
<name>A0A2A7BNE4_9BACI</name>
<dbReference type="Proteomes" id="UP000220111">
    <property type="component" value="Unassembled WGS sequence"/>
</dbReference>
<evidence type="ECO:0000313" key="2">
    <source>
        <dbReference type="EMBL" id="PDY38427.1"/>
    </source>
</evidence>
<accession>A0A2A7BNE4</accession>
<reference evidence="2 3" key="1">
    <citation type="submission" date="2017-09" db="EMBL/GenBank/DDBJ databases">
        <title>Large-scale bioinformatics analysis of Bacillus genomes uncovers conserved roles of natural products in bacterial physiology.</title>
        <authorList>
            <consortium name="Agbiome Team Llc"/>
            <person name="Bleich R.M."/>
            <person name="Grubbs K.J."/>
            <person name="Santa Maria K.C."/>
            <person name="Allen S.E."/>
            <person name="Farag S."/>
            <person name="Shank E.A."/>
            <person name="Bowers A."/>
        </authorList>
    </citation>
    <scope>NUCLEOTIDE SEQUENCE [LARGE SCALE GENOMIC DNA]</scope>
    <source>
        <strain evidence="2 3">AFS098222</strain>
    </source>
</reference>
<gene>
    <name evidence="2" type="ORF">COO17_21065</name>
</gene>
<dbReference type="EMBL" id="NVPQ01000067">
    <property type="protein sequence ID" value="PDY38427.1"/>
    <property type="molecule type" value="Genomic_DNA"/>
</dbReference>
<evidence type="ECO:0000256" key="1">
    <source>
        <dbReference type="SAM" id="Coils"/>
    </source>
</evidence>
<protein>
    <submittedName>
        <fullName evidence="2">Uncharacterized protein</fullName>
    </submittedName>
</protein>